<dbReference type="Pfam" id="PF02892">
    <property type="entry name" value="zf-BED"/>
    <property type="match status" value="1"/>
</dbReference>
<dbReference type="InterPro" id="IPR053031">
    <property type="entry name" value="Cuticle_assoc_protein"/>
</dbReference>
<dbReference type="Proteomes" id="UP000245207">
    <property type="component" value="Unassembled WGS sequence"/>
</dbReference>
<dbReference type="GO" id="GO:0008270">
    <property type="term" value="F:zinc ion binding"/>
    <property type="evidence" value="ECO:0007669"/>
    <property type="project" value="UniProtKB-KW"/>
</dbReference>
<evidence type="ECO:0000256" key="2">
    <source>
        <dbReference type="ARBA" id="ARBA00022771"/>
    </source>
</evidence>
<dbReference type="InterPro" id="IPR036236">
    <property type="entry name" value="Znf_C2H2_sf"/>
</dbReference>
<feature type="region of interest" description="Disordered" evidence="5">
    <location>
        <begin position="171"/>
        <end position="201"/>
    </location>
</feature>
<keyword evidence="8" id="KW-1185">Reference proteome</keyword>
<evidence type="ECO:0000259" key="6">
    <source>
        <dbReference type="PROSITE" id="PS50808"/>
    </source>
</evidence>
<evidence type="ECO:0000313" key="7">
    <source>
        <dbReference type="EMBL" id="PWA51866.1"/>
    </source>
</evidence>
<dbReference type="PROSITE" id="PS50808">
    <property type="entry name" value="ZF_BED"/>
    <property type="match status" value="1"/>
</dbReference>
<dbReference type="GO" id="GO:0005634">
    <property type="term" value="C:nucleus"/>
    <property type="evidence" value="ECO:0007669"/>
    <property type="project" value="TreeGrafter"/>
</dbReference>
<keyword evidence="3" id="KW-0862">Zinc</keyword>
<dbReference type="GO" id="GO:1990837">
    <property type="term" value="F:sequence-specific double-stranded DNA binding"/>
    <property type="evidence" value="ECO:0007669"/>
    <property type="project" value="TreeGrafter"/>
</dbReference>
<name>A0A2U1LS87_ARTAN</name>
<evidence type="ECO:0000313" key="8">
    <source>
        <dbReference type="Proteomes" id="UP000245207"/>
    </source>
</evidence>
<evidence type="ECO:0000256" key="1">
    <source>
        <dbReference type="ARBA" id="ARBA00022723"/>
    </source>
</evidence>
<dbReference type="PANTHER" id="PTHR34396:SF24">
    <property type="entry name" value="BED-TYPE DOMAIN-CONTAINING PROTEIN"/>
    <property type="match status" value="1"/>
</dbReference>
<comment type="caution">
    <text evidence="7">The sequence shown here is derived from an EMBL/GenBank/DDBJ whole genome shotgun (WGS) entry which is preliminary data.</text>
</comment>
<dbReference type="SUPFAM" id="SSF57667">
    <property type="entry name" value="beta-beta-alpha zinc fingers"/>
    <property type="match status" value="1"/>
</dbReference>
<sequence length="201" mass="23017">MDSECIKIDPQNNESTQPDEVESVEREVGDKRKRKERSIVWNFFDKDEKGAVKGSKKVPCKCKKCNTIFMYDSIQGMGNLKRHMEKCFSKNYHDVGQMLFNSDMALRSSRFDQNIFRDLLVVATVRHELPLSFVDYKGIRDLAIKIFLRCLGEGMFGKMWSQFRVPPETFTPSGDKGVASESQGHHTAQLDVTAESNFTDS</sequence>
<organism evidence="7 8">
    <name type="scientific">Artemisia annua</name>
    <name type="common">Sweet wormwood</name>
    <dbReference type="NCBI Taxonomy" id="35608"/>
    <lineage>
        <taxon>Eukaryota</taxon>
        <taxon>Viridiplantae</taxon>
        <taxon>Streptophyta</taxon>
        <taxon>Embryophyta</taxon>
        <taxon>Tracheophyta</taxon>
        <taxon>Spermatophyta</taxon>
        <taxon>Magnoliopsida</taxon>
        <taxon>eudicotyledons</taxon>
        <taxon>Gunneridae</taxon>
        <taxon>Pentapetalae</taxon>
        <taxon>asterids</taxon>
        <taxon>campanulids</taxon>
        <taxon>Asterales</taxon>
        <taxon>Asteraceae</taxon>
        <taxon>Asteroideae</taxon>
        <taxon>Anthemideae</taxon>
        <taxon>Artemisiinae</taxon>
        <taxon>Artemisia</taxon>
    </lineage>
</organism>
<reference evidence="7 8" key="1">
    <citation type="journal article" date="2018" name="Mol. Plant">
        <title>The genome of Artemisia annua provides insight into the evolution of Asteraceae family and artemisinin biosynthesis.</title>
        <authorList>
            <person name="Shen Q."/>
            <person name="Zhang L."/>
            <person name="Liao Z."/>
            <person name="Wang S."/>
            <person name="Yan T."/>
            <person name="Shi P."/>
            <person name="Liu M."/>
            <person name="Fu X."/>
            <person name="Pan Q."/>
            <person name="Wang Y."/>
            <person name="Lv Z."/>
            <person name="Lu X."/>
            <person name="Zhang F."/>
            <person name="Jiang W."/>
            <person name="Ma Y."/>
            <person name="Chen M."/>
            <person name="Hao X."/>
            <person name="Li L."/>
            <person name="Tang Y."/>
            <person name="Lv G."/>
            <person name="Zhou Y."/>
            <person name="Sun X."/>
            <person name="Brodelius P.E."/>
            <person name="Rose J.K.C."/>
            <person name="Tang K."/>
        </authorList>
    </citation>
    <scope>NUCLEOTIDE SEQUENCE [LARGE SCALE GENOMIC DNA]</scope>
    <source>
        <strain evidence="8">cv. Huhao1</strain>
        <tissue evidence="7">Leaf</tissue>
    </source>
</reference>
<dbReference type="OrthoDB" id="1873329at2759"/>
<feature type="domain" description="BED-type" evidence="6">
    <location>
        <begin position="35"/>
        <end position="93"/>
    </location>
</feature>
<dbReference type="GO" id="GO:0006357">
    <property type="term" value="P:regulation of transcription by RNA polymerase II"/>
    <property type="evidence" value="ECO:0007669"/>
    <property type="project" value="TreeGrafter"/>
</dbReference>
<dbReference type="InterPro" id="IPR003656">
    <property type="entry name" value="Znf_BED"/>
</dbReference>
<dbReference type="EMBL" id="PKPP01008004">
    <property type="protein sequence ID" value="PWA51866.1"/>
    <property type="molecule type" value="Genomic_DNA"/>
</dbReference>
<gene>
    <name evidence="7" type="ORF">CTI12_AA457240</name>
</gene>
<dbReference type="AlphaFoldDB" id="A0A2U1LS87"/>
<dbReference type="PANTHER" id="PTHR34396">
    <property type="entry name" value="OS03G0264950 PROTEIN-RELATED"/>
    <property type="match status" value="1"/>
</dbReference>
<evidence type="ECO:0000256" key="5">
    <source>
        <dbReference type="SAM" id="MobiDB-lite"/>
    </source>
</evidence>
<proteinExistence type="predicted"/>
<keyword evidence="1" id="KW-0479">Metal-binding</keyword>
<accession>A0A2U1LS87</accession>
<keyword evidence="2 4" id="KW-0863">Zinc-finger</keyword>
<evidence type="ECO:0000256" key="3">
    <source>
        <dbReference type="ARBA" id="ARBA00022833"/>
    </source>
</evidence>
<dbReference type="SMART" id="SM00614">
    <property type="entry name" value="ZnF_BED"/>
    <property type="match status" value="1"/>
</dbReference>
<evidence type="ECO:0000256" key="4">
    <source>
        <dbReference type="PROSITE-ProRule" id="PRU00027"/>
    </source>
</evidence>
<feature type="region of interest" description="Disordered" evidence="5">
    <location>
        <begin position="1"/>
        <end position="33"/>
    </location>
</feature>
<protein>
    <submittedName>
        <fullName evidence="7">Zinc finger, BED-type</fullName>
    </submittedName>
</protein>